<feature type="compositionally biased region" description="Low complexity" evidence="1">
    <location>
        <begin position="35"/>
        <end position="47"/>
    </location>
</feature>
<organism evidence="2 3">
    <name type="scientific">Protopolystoma xenopodis</name>
    <dbReference type="NCBI Taxonomy" id="117903"/>
    <lineage>
        <taxon>Eukaryota</taxon>
        <taxon>Metazoa</taxon>
        <taxon>Spiralia</taxon>
        <taxon>Lophotrochozoa</taxon>
        <taxon>Platyhelminthes</taxon>
        <taxon>Monogenea</taxon>
        <taxon>Polyopisthocotylea</taxon>
        <taxon>Polystomatidea</taxon>
        <taxon>Polystomatidae</taxon>
        <taxon>Protopolystoma</taxon>
    </lineage>
</organism>
<accession>A0A448WK11</accession>
<name>A0A448WK11_9PLAT</name>
<dbReference type="Proteomes" id="UP000784294">
    <property type="component" value="Unassembled WGS sequence"/>
</dbReference>
<evidence type="ECO:0000256" key="1">
    <source>
        <dbReference type="SAM" id="MobiDB-lite"/>
    </source>
</evidence>
<reference evidence="2" key="1">
    <citation type="submission" date="2018-11" db="EMBL/GenBank/DDBJ databases">
        <authorList>
            <consortium name="Pathogen Informatics"/>
        </authorList>
    </citation>
    <scope>NUCLEOTIDE SEQUENCE</scope>
</reference>
<dbReference type="EMBL" id="CAAALY010018453">
    <property type="protein sequence ID" value="VEL13657.1"/>
    <property type="molecule type" value="Genomic_DNA"/>
</dbReference>
<protein>
    <submittedName>
        <fullName evidence="2">Uncharacterized protein</fullName>
    </submittedName>
</protein>
<evidence type="ECO:0000313" key="3">
    <source>
        <dbReference type="Proteomes" id="UP000784294"/>
    </source>
</evidence>
<comment type="caution">
    <text evidence="2">The sequence shown here is derived from an EMBL/GenBank/DDBJ whole genome shotgun (WGS) entry which is preliminary data.</text>
</comment>
<proteinExistence type="predicted"/>
<keyword evidence="3" id="KW-1185">Reference proteome</keyword>
<feature type="compositionally biased region" description="Low complexity" evidence="1">
    <location>
        <begin position="66"/>
        <end position="81"/>
    </location>
</feature>
<gene>
    <name evidence="2" type="ORF">PXEA_LOCUS7097</name>
</gene>
<feature type="region of interest" description="Disordered" evidence="1">
    <location>
        <begin position="26"/>
        <end position="81"/>
    </location>
</feature>
<evidence type="ECO:0000313" key="2">
    <source>
        <dbReference type="EMBL" id="VEL13657.1"/>
    </source>
</evidence>
<dbReference type="AlphaFoldDB" id="A0A448WK11"/>
<feature type="non-terminal residue" evidence="2">
    <location>
        <position position="128"/>
    </location>
</feature>
<sequence>MTVSEISVEQTNASRQFSVPSMTILAPQDARESSRANAANSGTSISSGNGGDTAMPCTVGIHNHPLLHSTSETSELSPTSSISVTSLTTVTPLSAISEPGYTAILMPGLIKKAIERERSKEFQWERDE</sequence>